<feature type="compositionally biased region" description="Acidic residues" evidence="1">
    <location>
        <begin position="183"/>
        <end position="194"/>
    </location>
</feature>
<feature type="region of interest" description="Disordered" evidence="1">
    <location>
        <begin position="121"/>
        <end position="143"/>
    </location>
</feature>
<protein>
    <submittedName>
        <fullName evidence="2">Uncharacterized protein</fullName>
    </submittedName>
</protein>
<gene>
    <name evidence="2" type="ORF">g.18553</name>
</gene>
<feature type="compositionally biased region" description="Basic and acidic residues" evidence="1">
    <location>
        <begin position="221"/>
        <end position="233"/>
    </location>
</feature>
<feature type="compositionally biased region" description="Basic and acidic residues" evidence="1">
    <location>
        <begin position="132"/>
        <end position="143"/>
    </location>
</feature>
<sequence>MARLPKRSQGTERSTAVIEGQTVPHRHGPNGQESSDERKLGPHQRDLGLSRRWLVCQTVSQTGGRYVPETNTSFAYLPDCDEMLLKLERERDLLTSRKSLPVESEAFATADCQEIIEPYDEEEERQWRERHKQKEREHRQKLAELRSARKSEVVTEDDLLHLLDTLDLEEEVEDELDRMNEDLKEESDEEDSNDESQSGPSSESETEMKVGKTKPLKRRVSFKEEKENDREENNESDTSNDDSLIKIVFKHSDILPAAKTELGDNIGSPADIYTKYQKQRIPKSILKPSSSKEPCMSEDDDDFIQFSRVVDPSEDTSSHEAPDLPSEPVVKAVGEVVEHVPVTSAALTSDRPVSRFKAARIANKR</sequence>
<organism evidence="2">
    <name type="scientific">Graphocephala atropunctata</name>
    <dbReference type="NCBI Taxonomy" id="36148"/>
    <lineage>
        <taxon>Eukaryota</taxon>
        <taxon>Metazoa</taxon>
        <taxon>Ecdysozoa</taxon>
        <taxon>Arthropoda</taxon>
        <taxon>Hexapoda</taxon>
        <taxon>Insecta</taxon>
        <taxon>Pterygota</taxon>
        <taxon>Neoptera</taxon>
        <taxon>Paraneoptera</taxon>
        <taxon>Hemiptera</taxon>
        <taxon>Auchenorrhyncha</taxon>
        <taxon>Membracoidea</taxon>
        <taxon>Cicadellidae</taxon>
        <taxon>Cicadellinae</taxon>
        <taxon>Cicadellini</taxon>
        <taxon>Graphocephala</taxon>
    </lineage>
</organism>
<feature type="region of interest" description="Disordered" evidence="1">
    <location>
        <begin position="1"/>
        <end position="45"/>
    </location>
</feature>
<feature type="compositionally biased region" description="Basic residues" evidence="1">
    <location>
        <begin position="211"/>
        <end position="220"/>
    </location>
</feature>
<reference evidence="2" key="1">
    <citation type="submission" date="2015-11" db="EMBL/GenBank/DDBJ databases">
        <title>De novo transcriptome assembly of four potential Pierce s Disease insect vectors from Arizona vineyards.</title>
        <authorList>
            <person name="Tassone E.E."/>
        </authorList>
    </citation>
    <scope>NUCLEOTIDE SEQUENCE</scope>
</reference>
<dbReference type="EMBL" id="GEBQ01006867">
    <property type="protein sequence ID" value="JAT33110.1"/>
    <property type="molecule type" value="Transcribed_RNA"/>
</dbReference>
<proteinExistence type="predicted"/>
<evidence type="ECO:0000256" key="1">
    <source>
        <dbReference type="SAM" id="MobiDB-lite"/>
    </source>
</evidence>
<accession>A0A1B6MB07</accession>
<evidence type="ECO:0000313" key="2">
    <source>
        <dbReference type="EMBL" id="JAT33110.1"/>
    </source>
</evidence>
<feature type="region of interest" description="Disordered" evidence="1">
    <location>
        <begin position="182"/>
        <end position="243"/>
    </location>
</feature>
<dbReference type="AlphaFoldDB" id="A0A1B6MB07"/>
<feature type="compositionally biased region" description="Basic and acidic residues" evidence="1">
    <location>
        <begin position="35"/>
        <end position="45"/>
    </location>
</feature>
<name>A0A1B6MB07_9HEMI</name>